<dbReference type="GO" id="GO:0009103">
    <property type="term" value="P:lipopolysaccharide biosynthetic process"/>
    <property type="evidence" value="ECO:0007669"/>
    <property type="project" value="UniProtKB-ARBA"/>
</dbReference>
<organism evidence="9 10">
    <name type="scientific">Flavihumibacter solisilvae</name>
    <dbReference type="NCBI Taxonomy" id="1349421"/>
    <lineage>
        <taxon>Bacteria</taxon>
        <taxon>Pseudomonadati</taxon>
        <taxon>Bacteroidota</taxon>
        <taxon>Chitinophagia</taxon>
        <taxon>Chitinophagales</taxon>
        <taxon>Chitinophagaceae</taxon>
        <taxon>Flavihumibacter</taxon>
    </lineage>
</organism>
<evidence type="ECO:0008006" key="11">
    <source>
        <dbReference type="Google" id="ProtNLM"/>
    </source>
</evidence>
<name>A0A0C1IT21_9BACT</name>
<feature type="transmembrane region" description="Helical" evidence="8">
    <location>
        <begin position="152"/>
        <end position="179"/>
    </location>
</feature>
<dbReference type="Proteomes" id="UP000031408">
    <property type="component" value="Unassembled WGS sequence"/>
</dbReference>
<evidence type="ECO:0000256" key="1">
    <source>
        <dbReference type="ARBA" id="ARBA00004651"/>
    </source>
</evidence>
<comment type="subcellular location">
    <subcellularLocation>
        <location evidence="1">Cell membrane</location>
        <topology evidence="1">Multi-pass membrane protein</topology>
    </subcellularLocation>
</comment>
<feature type="transmembrane region" description="Helical" evidence="8">
    <location>
        <begin position="336"/>
        <end position="359"/>
    </location>
</feature>
<dbReference type="EMBL" id="JSVC01000019">
    <property type="protein sequence ID" value="KIC93564.1"/>
    <property type="molecule type" value="Genomic_DNA"/>
</dbReference>
<evidence type="ECO:0000313" key="9">
    <source>
        <dbReference type="EMBL" id="KIC93564.1"/>
    </source>
</evidence>
<sequence>MNEMEKPYGFWSRKIVLYIIAFLIVTIFVNWYLFHENFIPWPFIVCGFLVAAGYFMMLNKLLHKWLQLPEKDFIKRLFLSALVIRVLAVVFFYFFFIAATGIAFEYNPVDSLFYHRTAQKIADHFQQGDFQVMSYTAGITFSDLGFNIYLGALYALFGPSLIITRLIAAGLSSLTVVLVYRIAKNIDATPLVTRTAGISAMLLPNFLVYLGSQLKETLMVFLITAFVYLTITIIRNQKRSAMNIALLLSVLFSLFMIRTVLASIAVFTLAGYGAVSHPSKRRIINMAVTVLLLAGFGYIILHSQIGVEIAEFLSKAGTSQSDNMRFRAERDFGNKYALMAGIPLFISIILMAPFPSFVYVPFQEFIWLLVGGNFIRNIYAFFLIVGIVYSIRHNFRNASILLFYAIGYLLVLASSPFAISERFHLPAVPGLLILAAIGITHSTTHLRKYFSLYLFFIFLVITGWNYIKLSGRL</sequence>
<dbReference type="AlphaFoldDB" id="A0A0C1IT21"/>
<gene>
    <name evidence="9" type="ORF">OI18_17685</name>
</gene>
<dbReference type="InterPro" id="IPR050297">
    <property type="entry name" value="LipidA_mod_glycosyltrf_83"/>
</dbReference>
<evidence type="ECO:0000256" key="5">
    <source>
        <dbReference type="ARBA" id="ARBA00022692"/>
    </source>
</evidence>
<feature type="transmembrane region" description="Helical" evidence="8">
    <location>
        <begin position="246"/>
        <end position="271"/>
    </location>
</feature>
<feature type="transmembrane region" description="Helical" evidence="8">
    <location>
        <begin position="77"/>
        <end position="104"/>
    </location>
</feature>
<evidence type="ECO:0000256" key="4">
    <source>
        <dbReference type="ARBA" id="ARBA00022679"/>
    </source>
</evidence>
<dbReference type="OrthoDB" id="1154861at2"/>
<dbReference type="GO" id="GO:0016763">
    <property type="term" value="F:pentosyltransferase activity"/>
    <property type="evidence" value="ECO:0007669"/>
    <property type="project" value="TreeGrafter"/>
</dbReference>
<feature type="transmembrane region" description="Helical" evidence="8">
    <location>
        <begin position="39"/>
        <end position="57"/>
    </location>
</feature>
<evidence type="ECO:0000256" key="8">
    <source>
        <dbReference type="SAM" id="Phobius"/>
    </source>
</evidence>
<keyword evidence="10" id="KW-1185">Reference proteome</keyword>
<keyword evidence="3" id="KW-0328">Glycosyltransferase</keyword>
<feature type="transmembrane region" description="Helical" evidence="8">
    <location>
        <begin position="283"/>
        <end position="301"/>
    </location>
</feature>
<keyword evidence="4" id="KW-0808">Transferase</keyword>
<feature type="transmembrane region" description="Helical" evidence="8">
    <location>
        <begin position="450"/>
        <end position="467"/>
    </location>
</feature>
<feature type="transmembrane region" description="Helical" evidence="8">
    <location>
        <begin position="365"/>
        <end position="389"/>
    </location>
</feature>
<feature type="transmembrane region" description="Helical" evidence="8">
    <location>
        <begin position="425"/>
        <end position="443"/>
    </location>
</feature>
<evidence type="ECO:0000256" key="3">
    <source>
        <dbReference type="ARBA" id="ARBA00022676"/>
    </source>
</evidence>
<feature type="transmembrane region" description="Helical" evidence="8">
    <location>
        <begin position="401"/>
        <end position="419"/>
    </location>
</feature>
<feature type="transmembrane region" description="Helical" evidence="8">
    <location>
        <begin position="217"/>
        <end position="234"/>
    </location>
</feature>
<dbReference type="STRING" id="1349421.OI18_17685"/>
<evidence type="ECO:0000256" key="2">
    <source>
        <dbReference type="ARBA" id="ARBA00022475"/>
    </source>
</evidence>
<keyword evidence="2" id="KW-1003">Cell membrane</keyword>
<comment type="caution">
    <text evidence="9">The sequence shown here is derived from an EMBL/GenBank/DDBJ whole genome shotgun (WGS) entry which is preliminary data.</text>
</comment>
<keyword evidence="6 8" id="KW-1133">Transmembrane helix</keyword>
<keyword evidence="7 8" id="KW-0472">Membrane</keyword>
<feature type="transmembrane region" description="Helical" evidence="8">
    <location>
        <begin position="15"/>
        <end position="33"/>
    </location>
</feature>
<proteinExistence type="predicted"/>
<evidence type="ECO:0000256" key="6">
    <source>
        <dbReference type="ARBA" id="ARBA00022989"/>
    </source>
</evidence>
<dbReference type="PANTHER" id="PTHR33908">
    <property type="entry name" value="MANNOSYLTRANSFERASE YKCB-RELATED"/>
    <property type="match status" value="1"/>
</dbReference>
<feature type="transmembrane region" description="Helical" evidence="8">
    <location>
        <begin position="191"/>
        <end position="211"/>
    </location>
</feature>
<keyword evidence="5 8" id="KW-0812">Transmembrane</keyword>
<protein>
    <recommendedName>
        <fullName evidence="11">Glycosyltransferase RgtA/B/C/D-like domain-containing protein</fullName>
    </recommendedName>
</protein>
<evidence type="ECO:0000256" key="7">
    <source>
        <dbReference type="ARBA" id="ARBA00023136"/>
    </source>
</evidence>
<dbReference type="GO" id="GO:0005886">
    <property type="term" value="C:plasma membrane"/>
    <property type="evidence" value="ECO:0007669"/>
    <property type="project" value="UniProtKB-SubCell"/>
</dbReference>
<reference evidence="9 10" key="1">
    <citation type="submission" date="2014-11" db="EMBL/GenBank/DDBJ databases">
        <title>Genome sequence of Flavihumibacter solisilvae 3-3.</title>
        <authorList>
            <person name="Zhou G."/>
            <person name="Li M."/>
            <person name="Wang G."/>
        </authorList>
    </citation>
    <scope>NUCLEOTIDE SEQUENCE [LARGE SCALE GENOMIC DNA]</scope>
    <source>
        <strain evidence="9 10">3-3</strain>
    </source>
</reference>
<accession>A0A0C1IT21</accession>
<evidence type="ECO:0000313" key="10">
    <source>
        <dbReference type="Proteomes" id="UP000031408"/>
    </source>
</evidence>
<dbReference type="PANTHER" id="PTHR33908:SF11">
    <property type="entry name" value="MEMBRANE PROTEIN"/>
    <property type="match status" value="1"/>
</dbReference>
<dbReference type="RefSeq" id="WP_039142161.1">
    <property type="nucleotide sequence ID" value="NZ_JSVC01000019.1"/>
</dbReference>